<organism evidence="3 4">
    <name type="scientific">Smittium mucronatum</name>
    <dbReference type="NCBI Taxonomy" id="133383"/>
    <lineage>
        <taxon>Eukaryota</taxon>
        <taxon>Fungi</taxon>
        <taxon>Fungi incertae sedis</taxon>
        <taxon>Zoopagomycota</taxon>
        <taxon>Kickxellomycotina</taxon>
        <taxon>Harpellomycetes</taxon>
        <taxon>Harpellales</taxon>
        <taxon>Legeriomycetaceae</taxon>
        <taxon>Smittium</taxon>
    </lineage>
</organism>
<feature type="compositionally biased region" description="Basic and acidic residues" evidence="1">
    <location>
        <begin position="39"/>
        <end position="52"/>
    </location>
</feature>
<reference evidence="3 4" key="1">
    <citation type="journal article" date="2016" name="Mol. Biol. Evol.">
        <title>Genome-Wide Survey of Gut Fungi (Harpellales) Reveals the First Horizontally Transferred Ubiquitin Gene from a Mosquito Host.</title>
        <authorList>
            <person name="Wang Y."/>
            <person name="White M.M."/>
            <person name="Kvist S."/>
            <person name="Moncalvo J.M."/>
        </authorList>
    </citation>
    <scope>NUCLEOTIDE SEQUENCE [LARGE SCALE GENOMIC DNA]</scope>
    <source>
        <strain evidence="3 4">ALG-7-W6</strain>
    </source>
</reference>
<protein>
    <recommendedName>
        <fullName evidence="2">Rad60/SUMO-like domain-containing protein</fullName>
    </recommendedName>
</protein>
<comment type="caution">
    <text evidence="3">The sequence shown here is derived from an EMBL/GenBank/DDBJ whole genome shotgun (WGS) entry which is preliminary data.</text>
</comment>
<dbReference type="STRING" id="133383.A0A1R0GL95"/>
<dbReference type="Gene3D" id="3.10.20.90">
    <property type="entry name" value="Phosphatidylinositol 3-kinase Catalytic Subunit, Chain A, domain 1"/>
    <property type="match status" value="1"/>
</dbReference>
<proteinExistence type="predicted"/>
<gene>
    <name evidence="3" type="ORF">AYI68_g8316</name>
</gene>
<feature type="domain" description="Rad60/SUMO-like" evidence="2">
    <location>
        <begin position="539"/>
        <end position="607"/>
    </location>
</feature>
<dbReference type="Pfam" id="PF11976">
    <property type="entry name" value="Rad60-SLD"/>
    <property type="match status" value="1"/>
</dbReference>
<dbReference type="Proteomes" id="UP000187455">
    <property type="component" value="Unassembled WGS sequence"/>
</dbReference>
<dbReference type="SUPFAM" id="SSF54236">
    <property type="entry name" value="Ubiquitin-like"/>
    <property type="match status" value="1"/>
</dbReference>
<dbReference type="InterPro" id="IPR029071">
    <property type="entry name" value="Ubiquitin-like_domsf"/>
</dbReference>
<keyword evidence="4" id="KW-1185">Reference proteome</keyword>
<accession>A0A1R0GL95</accession>
<feature type="compositionally biased region" description="Low complexity" evidence="1">
    <location>
        <begin position="155"/>
        <end position="168"/>
    </location>
</feature>
<feature type="compositionally biased region" description="Low complexity" evidence="1">
    <location>
        <begin position="199"/>
        <end position="216"/>
    </location>
</feature>
<dbReference type="AlphaFoldDB" id="A0A1R0GL95"/>
<feature type="region of interest" description="Disordered" evidence="1">
    <location>
        <begin position="199"/>
        <end position="218"/>
    </location>
</feature>
<dbReference type="InterPro" id="IPR022617">
    <property type="entry name" value="Rad60/SUMO-like_dom"/>
</dbReference>
<feature type="compositionally biased region" description="Basic residues" evidence="1">
    <location>
        <begin position="56"/>
        <end position="65"/>
    </location>
</feature>
<feature type="region of interest" description="Disordered" evidence="1">
    <location>
        <begin position="147"/>
        <end position="193"/>
    </location>
</feature>
<dbReference type="CDD" id="cd17080">
    <property type="entry name" value="Ubl_SLD2_Esc2_like"/>
    <property type="match status" value="1"/>
</dbReference>
<name>A0A1R0GL95_9FUNG</name>
<evidence type="ECO:0000313" key="3">
    <source>
        <dbReference type="EMBL" id="OLY77649.1"/>
    </source>
</evidence>
<feature type="compositionally biased region" description="Low complexity" evidence="1">
    <location>
        <begin position="79"/>
        <end position="100"/>
    </location>
</feature>
<evidence type="ECO:0000313" key="4">
    <source>
        <dbReference type="Proteomes" id="UP000187455"/>
    </source>
</evidence>
<feature type="region of interest" description="Disordered" evidence="1">
    <location>
        <begin position="37"/>
        <end position="103"/>
    </location>
</feature>
<evidence type="ECO:0000259" key="2">
    <source>
        <dbReference type="Pfam" id="PF11976"/>
    </source>
</evidence>
<sequence>MRHNNSSQKVLIILDSDDSDFTPSNSLSNKNFILESGESDPHTKIIHGKEGYLNRPKAKVRSKFPKKTEINPNSTPIKNGSSISNSITDSDSNSNSNSNHSNKKKIATYRKILPKPSSIILENINEGNDLINLETNSIESSPFRKNYQSNKKEFSQNQNLLSRSNSSSPIPEFGNKSHTPNTPLKRPNISKSRERILNSNISNTSESESSDDAFFSRGLSKEQRKKIIGDISYSTNSNSNHLGMDLDTSGDDLEKKTSLFLVDNQRLADNTNPDRLNDVPSMHNGSSIQSQKSIDFSSDTSIESIDIDSKSFRFPKTTIRKAQKISDYKNPGIQMEIDAQYADLDSSLLQVLNSVNSRATGSELEPKSSSRSKATYGDRELDTKESVVEMMLILKLDPIFIEKELSLFSSFFWNSFNLSCNNIDHDKPISAVFSKIGSDEMFIDVLTKLSKEKKIPSDISDFVLVFEGVKVYPTVTPKAIASSGGISFDFYPHSVYERFIEQQRKDTELPLIPNTPNSLENSNSEYNNETLKGIVEDNIKIKIRDKSGNDQFIDVGKNVKISDIIIQYKKMRGLPSSVAVKFSFDDETLSPQTQIKDTEIEDEDMIAAIY</sequence>
<evidence type="ECO:0000256" key="1">
    <source>
        <dbReference type="SAM" id="MobiDB-lite"/>
    </source>
</evidence>
<dbReference type="OrthoDB" id="3365399at2759"/>
<dbReference type="EMBL" id="LSSL01007755">
    <property type="protein sequence ID" value="OLY77649.1"/>
    <property type="molecule type" value="Genomic_DNA"/>
</dbReference>